<protein>
    <recommendedName>
        <fullName evidence="4">BTB domain-containing protein</fullName>
    </recommendedName>
</protein>
<dbReference type="InterPro" id="IPR011333">
    <property type="entry name" value="SKP1/BTB/POZ_sf"/>
</dbReference>
<proteinExistence type="predicted"/>
<dbReference type="SMART" id="SM00225">
    <property type="entry name" value="BTB"/>
    <property type="match status" value="1"/>
</dbReference>
<sequence length="643" mass="71878">MPSAMQMQSISGIITQVRVTSGDIPPPLVGASTTVIGDHVYVFGGCLVSSHKVTNYMYVLNIKTLVWTRHIPPPNSDEPPKPRYFHCASVHNNSIVIFGGIASSANSSQGLSVLDSVALFDTVEMIWRCPMIQPSLFSPLPRYAAIGVVNQNKLVIIGGQDAKDDYVNEINVFDLQSYEWIQSKQFEKQTGAYRSVAITAPPGTRLPVLLKNGLEEKGNDTRIPSPVGNLDESSHQTSLVRHYNQSFQASPEHCPIYVYSSYDFGHIKRELHLIPAPLSTIEDCSSFIHGSAKPPRLRFPTGYTLGHHLVLSGTLVTSETQSYSIWALDLDTLMWSRIETGAVFGSGSWNRGVLYPQQNKLMVFGHRNRNLLEDYNHRQVNFDHMAFVDLEAFGVYRLPKATCSTLAQEMGLTLLNEPAVSDYEILTRDNHRIPVNSAILRQRWPYFAELTCQDELAEGAVSVGMGTDLQSPKTILFPYSYPVVVALLQFIYTDNLLTAQQYQPHILSQLLLLADMYDLTRLRELVTHALHQMLNMSTAPLIFETAALSHQTSLQIRALKMMIAAKRIIQQQRQREQLPSPPITPQEQITQQQQQQQTPSESSSLQQQQPSTPSSPLPRQRAPSLINSMGLRRPFGSRKQSGA</sequence>
<feature type="domain" description="BTB" evidence="4">
    <location>
        <begin position="421"/>
        <end position="500"/>
    </location>
</feature>
<evidence type="ECO:0000259" key="4">
    <source>
        <dbReference type="PROSITE" id="PS50097"/>
    </source>
</evidence>
<feature type="region of interest" description="Disordered" evidence="3">
    <location>
        <begin position="573"/>
        <end position="643"/>
    </location>
</feature>
<dbReference type="PANTHER" id="PTHR43503:SF2">
    <property type="entry name" value="NEGATIVE REGULATOR OF SPORULATION MDS3-RELATED"/>
    <property type="match status" value="1"/>
</dbReference>
<evidence type="ECO:0000313" key="5">
    <source>
        <dbReference type="EMBL" id="KAF7722028.1"/>
    </source>
</evidence>
<feature type="compositionally biased region" description="Low complexity" evidence="3">
    <location>
        <begin position="585"/>
        <end position="618"/>
    </location>
</feature>
<dbReference type="AlphaFoldDB" id="A0A8H7BLB3"/>
<dbReference type="GO" id="GO:0005739">
    <property type="term" value="C:mitochondrion"/>
    <property type="evidence" value="ECO:0007669"/>
    <property type="project" value="TreeGrafter"/>
</dbReference>
<dbReference type="Proteomes" id="UP000605846">
    <property type="component" value="Unassembled WGS sequence"/>
</dbReference>
<comment type="caution">
    <text evidence="5">The sequence shown here is derived from an EMBL/GenBank/DDBJ whole genome shotgun (WGS) entry which is preliminary data.</text>
</comment>
<dbReference type="PANTHER" id="PTHR43503">
    <property type="entry name" value="MCG48959-RELATED"/>
    <property type="match status" value="1"/>
</dbReference>
<dbReference type="InterPro" id="IPR000210">
    <property type="entry name" value="BTB/POZ_dom"/>
</dbReference>
<dbReference type="Pfam" id="PF00651">
    <property type="entry name" value="BTB"/>
    <property type="match status" value="1"/>
</dbReference>
<evidence type="ECO:0000313" key="6">
    <source>
        <dbReference type="Proteomes" id="UP000605846"/>
    </source>
</evidence>
<accession>A0A8H7BLB3</accession>
<gene>
    <name evidence="5" type="ORF">EC973_003750</name>
</gene>
<name>A0A8H7BLB3_9FUNG</name>
<dbReference type="SUPFAM" id="SSF54695">
    <property type="entry name" value="POZ domain"/>
    <property type="match status" value="1"/>
</dbReference>
<keyword evidence="6" id="KW-1185">Reference proteome</keyword>
<dbReference type="PROSITE" id="PS50097">
    <property type="entry name" value="BTB"/>
    <property type="match status" value="1"/>
</dbReference>
<dbReference type="Pfam" id="PF24681">
    <property type="entry name" value="Kelch_KLHDC2_KLHL20_DRC7"/>
    <property type="match status" value="1"/>
</dbReference>
<dbReference type="GO" id="GO:0005829">
    <property type="term" value="C:cytosol"/>
    <property type="evidence" value="ECO:0007669"/>
    <property type="project" value="TreeGrafter"/>
</dbReference>
<keyword evidence="1" id="KW-0880">Kelch repeat</keyword>
<keyword evidence="2" id="KW-0677">Repeat</keyword>
<evidence type="ECO:0000256" key="3">
    <source>
        <dbReference type="SAM" id="MobiDB-lite"/>
    </source>
</evidence>
<dbReference type="InterPro" id="IPR015915">
    <property type="entry name" value="Kelch-typ_b-propeller"/>
</dbReference>
<dbReference type="Gene3D" id="2.120.10.80">
    <property type="entry name" value="Kelch-type beta propeller"/>
    <property type="match status" value="1"/>
</dbReference>
<dbReference type="SUPFAM" id="SSF117281">
    <property type="entry name" value="Kelch motif"/>
    <property type="match status" value="1"/>
</dbReference>
<dbReference type="OrthoDB" id="10001928at2759"/>
<evidence type="ECO:0000256" key="1">
    <source>
        <dbReference type="ARBA" id="ARBA00022441"/>
    </source>
</evidence>
<organism evidence="5 6">
    <name type="scientific">Apophysomyces ossiformis</name>
    <dbReference type="NCBI Taxonomy" id="679940"/>
    <lineage>
        <taxon>Eukaryota</taxon>
        <taxon>Fungi</taxon>
        <taxon>Fungi incertae sedis</taxon>
        <taxon>Mucoromycota</taxon>
        <taxon>Mucoromycotina</taxon>
        <taxon>Mucoromycetes</taxon>
        <taxon>Mucorales</taxon>
        <taxon>Mucorineae</taxon>
        <taxon>Mucoraceae</taxon>
        <taxon>Apophysomyces</taxon>
    </lineage>
</organism>
<dbReference type="GO" id="GO:0045454">
    <property type="term" value="P:cell redox homeostasis"/>
    <property type="evidence" value="ECO:0007669"/>
    <property type="project" value="TreeGrafter"/>
</dbReference>
<dbReference type="EMBL" id="JABAYA010000217">
    <property type="protein sequence ID" value="KAF7722028.1"/>
    <property type="molecule type" value="Genomic_DNA"/>
</dbReference>
<reference evidence="5" key="1">
    <citation type="submission" date="2020-01" db="EMBL/GenBank/DDBJ databases">
        <title>Genome Sequencing of Three Apophysomyces-Like Fungal Strains Confirms a Novel Fungal Genus in the Mucoromycota with divergent Burkholderia-like Endosymbiotic Bacteria.</title>
        <authorList>
            <person name="Stajich J.E."/>
            <person name="Macias A.M."/>
            <person name="Carter-House D."/>
            <person name="Lovett B."/>
            <person name="Kasson L.R."/>
            <person name="Berry K."/>
            <person name="Grigoriev I."/>
            <person name="Chang Y."/>
            <person name="Spatafora J."/>
            <person name="Kasson M.T."/>
        </authorList>
    </citation>
    <scope>NUCLEOTIDE SEQUENCE</scope>
    <source>
        <strain evidence="5">NRRL A-21654</strain>
    </source>
</reference>
<evidence type="ECO:0000256" key="2">
    <source>
        <dbReference type="ARBA" id="ARBA00022737"/>
    </source>
</evidence>
<dbReference type="Gene3D" id="3.30.710.10">
    <property type="entry name" value="Potassium Channel Kv1.1, Chain A"/>
    <property type="match status" value="1"/>
</dbReference>